<dbReference type="InterPro" id="IPR010710">
    <property type="entry name" value="DUF1289"/>
</dbReference>
<protein>
    <submittedName>
        <fullName evidence="1">DUF1289 domain-containing protein</fullName>
    </submittedName>
</protein>
<sequence length="71" mass="7781">MVDEILSPCRNVCRVSAAGDLCEGCGRTLEEIGRWAAASDAEKRRIVSAARERLRESVRPESRHRPGEGGT</sequence>
<dbReference type="PANTHER" id="PTHR35175:SF2">
    <property type="entry name" value="DUF1289 DOMAIN-CONTAINING PROTEIN"/>
    <property type="match status" value="1"/>
</dbReference>
<evidence type="ECO:0000313" key="1">
    <source>
        <dbReference type="EMBL" id="RIV75524.1"/>
    </source>
</evidence>
<accession>A0A418NE68</accession>
<evidence type="ECO:0000313" key="2">
    <source>
        <dbReference type="Proteomes" id="UP000285092"/>
    </source>
</evidence>
<dbReference type="Pfam" id="PF06945">
    <property type="entry name" value="DUF1289"/>
    <property type="match status" value="1"/>
</dbReference>
<gene>
    <name evidence="1" type="ORF">D2V04_14555</name>
</gene>
<comment type="caution">
    <text evidence="1">The sequence shown here is derived from an EMBL/GenBank/DDBJ whole genome shotgun (WGS) entry which is preliminary data.</text>
</comment>
<dbReference type="EMBL" id="QXFK01000019">
    <property type="protein sequence ID" value="RIV75524.1"/>
    <property type="molecule type" value="Genomic_DNA"/>
</dbReference>
<keyword evidence="2" id="KW-1185">Reference proteome</keyword>
<dbReference type="PANTHER" id="PTHR35175">
    <property type="entry name" value="DUF1289 DOMAIN-CONTAINING PROTEIN"/>
    <property type="match status" value="1"/>
</dbReference>
<organism evidence="1 2">
    <name type="scientific">Pelagerythrobacter aerophilus</name>
    <dbReference type="NCBI Taxonomy" id="2306995"/>
    <lineage>
        <taxon>Bacteria</taxon>
        <taxon>Pseudomonadati</taxon>
        <taxon>Pseudomonadota</taxon>
        <taxon>Alphaproteobacteria</taxon>
        <taxon>Sphingomonadales</taxon>
        <taxon>Erythrobacteraceae</taxon>
        <taxon>Pelagerythrobacter</taxon>
    </lineage>
</organism>
<dbReference type="Proteomes" id="UP000285092">
    <property type="component" value="Unassembled WGS sequence"/>
</dbReference>
<dbReference type="AlphaFoldDB" id="A0A418NE68"/>
<name>A0A418NE68_9SPHN</name>
<dbReference type="OrthoDB" id="9811423at2"/>
<reference evidence="1 2" key="1">
    <citation type="submission" date="2018-08" db="EMBL/GenBank/DDBJ databases">
        <title>Altererythrobacter sp.Ery1 and Ery12, the genome sequencing of novel strains in genus Alterythrobacter.</title>
        <authorList>
            <person name="Cheng H."/>
            <person name="Wu Y.-H."/>
            <person name="Fang C."/>
            <person name="Xu X.-W."/>
        </authorList>
    </citation>
    <scope>NUCLEOTIDE SEQUENCE [LARGE SCALE GENOMIC DNA]</scope>
    <source>
        <strain evidence="1 2">Ery1</strain>
    </source>
</reference>
<proteinExistence type="predicted"/>